<dbReference type="GeneID" id="115631454"/>
<dbReference type="SUPFAM" id="SSF54236">
    <property type="entry name" value="Ubiquitin-like"/>
    <property type="match status" value="1"/>
</dbReference>
<feature type="region of interest" description="Disordered" evidence="1">
    <location>
        <begin position="92"/>
        <end position="115"/>
    </location>
</feature>
<dbReference type="GO" id="GO:0030891">
    <property type="term" value="C:VCB complex"/>
    <property type="evidence" value="ECO:0007669"/>
    <property type="project" value="InterPro"/>
</dbReference>
<gene>
    <name evidence="3" type="primary">LOC115631454</name>
</gene>
<dbReference type="PANTHER" id="PTHR13248">
    <property type="entry name" value="TRANSCRIPTION ELONGATION FACTOR B POLYPEPTIDE 2"/>
    <property type="match status" value="1"/>
</dbReference>
<protein>
    <submittedName>
        <fullName evidence="3">Uncharacterized protein LOC115631454</fullName>
    </submittedName>
</protein>
<evidence type="ECO:0000313" key="3">
    <source>
        <dbReference type="RefSeq" id="XP_030384060.1"/>
    </source>
</evidence>
<dbReference type="Proteomes" id="UP000504634">
    <property type="component" value="Unplaced"/>
</dbReference>
<dbReference type="GO" id="GO:0006368">
    <property type="term" value="P:transcription elongation by RNA polymerase II"/>
    <property type="evidence" value="ECO:0007669"/>
    <property type="project" value="InterPro"/>
</dbReference>
<dbReference type="PANTHER" id="PTHR13248:SF4">
    <property type="entry name" value="ELONGIN B"/>
    <property type="match status" value="1"/>
</dbReference>
<keyword evidence="2" id="KW-1185">Reference proteome</keyword>
<dbReference type="InterPro" id="IPR029071">
    <property type="entry name" value="Ubiquitin-like_domsf"/>
</dbReference>
<proteinExistence type="predicted"/>
<reference evidence="3" key="1">
    <citation type="submission" date="2025-08" db="UniProtKB">
        <authorList>
            <consortium name="RefSeq"/>
        </authorList>
    </citation>
    <scope>IDENTIFICATION</scope>
    <source>
        <strain evidence="3">11010-0011.00</strain>
        <tissue evidence="3">Whole body</tissue>
    </source>
</reference>
<accession>A0A6J2U7V5</accession>
<dbReference type="RefSeq" id="XP_030384060.1">
    <property type="nucleotide sequence ID" value="XM_030528200.1"/>
</dbReference>
<dbReference type="AlphaFoldDB" id="A0A6J2U7V5"/>
<dbReference type="OrthoDB" id="7537057at2759"/>
<dbReference type="GO" id="GO:0070449">
    <property type="term" value="C:elongin complex"/>
    <property type="evidence" value="ECO:0007669"/>
    <property type="project" value="InterPro"/>
</dbReference>
<dbReference type="InterPro" id="IPR039049">
    <property type="entry name" value="ELOB"/>
</dbReference>
<name>A0A6J2U7V5_DROLE</name>
<organism evidence="2 3">
    <name type="scientific">Drosophila lebanonensis</name>
    <name type="common">Fruit fly</name>
    <name type="synonym">Scaptodrosophila lebanonensis</name>
    <dbReference type="NCBI Taxonomy" id="7225"/>
    <lineage>
        <taxon>Eukaryota</taxon>
        <taxon>Metazoa</taxon>
        <taxon>Ecdysozoa</taxon>
        <taxon>Arthropoda</taxon>
        <taxon>Hexapoda</taxon>
        <taxon>Insecta</taxon>
        <taxon>Pterygota</taxon>
        <taxon>Neoptera</taxon>
        <taxon>Endopterygota</taxon>
        <taxon>Diptera</taxon>
        <taxon>Brachycera</taxon>
        <taxon>Muscomorpha</taxon>
        <taxon>Ephydroidea</taxon>
        <taxon>Drosophilidae</taxon>
        <taxon>Scaptodrosophila</taxon>
    </lineage>
</organism>
<dbReference type="Gene3D" id="3.10.20.90">
    <property type="entry name" value="Phosphatidylinositol 3-kinase Catalytic Subunit, Chain A, domain 1"/>
    <property type="match status" value="1"/>
</dbReference>
<sequence>MVRKDKITLLLTAQEYTRILELKYMIGAILKELPSNMQLYNTERDLLEDANLLRDYDITSKTALPHNPAQFIVVVKNAEGFFGSFDIMPYSTPEPLPPEPDSSGDESLPNEMSLM</sequence>
<evidence type="ECO:0000256" key="1">
    <source>
        <dbReference type="SAM" id="MobiDB-lite"/>
    </source>
</evidence>
<evidence type="ECO:0000313" key="2">
    <source>
        <dbReference type="Proteomes" id="UP000504634"/>
    </source>
</evidence>